<feature type="domain" description="Serine hydrolase" evidence="2">
    <location>
        <begin position="24"/>
        <end position="124"/>
    </location>
</feature>
<dbReference type="HOGENOM" id="CLU_1952942_0_0_1"/>
<gene>
    <name evidence="3" type="ORF">GUITHDRAFT_103636</name>
</gene>
<keyword evidence="1" id="KW-0378">Hydrolase</keyword>
<dbReference type="InterPro" id="IPR005645">
    <property type="entry name" value="FSH-like_dom"/>
</dbReference>
<dbReference type="PaxDb" id="55529-EKX50403"/>
<name>L1JQP0_GUITC</name>
<dbReference type="Pfam" id="PF03959">
    <property type="entry name" value="FSH1"/>
    <property type="match status" value="1"/>
</dbReference>
<dbReference type="PANTHER" id="PTHR48070:SF6">
    <property type="entry name" value="ESTERASE OVCA2"/>
    <property type="match status" value="1"/>
</dbReference>
<reference evidence="4" key="3">
    <citation type="submission" date="2016-03" db="UniProtKB">
        <authorList>
            <consortium name="EnsemblProtists"/>
        </authorList>
    </citation>
    <scope>IDENTIFICATION</scope>
</reference>
<dbReference type="EMBL" id="JH992978">
    <property type="protein sequence ID" value="EKX50403.1"/>
    <property type="molecule type" value="Genomic_DNA"/>
</dbReference>
<dbReference type="PANTHER" id="PTHR48070">
    <property type="entry name" value="ESTERASE OVCA2"/>
    <property type="match status" value="1"/>
</dbReference>
<accession>L1JQP0</accession>
<protein>
    <recommendedName>
        <fullName evidence="2">Serine hydrolase domain-containing protein</fullName>
    </recommendedName>
</protein>
<evidence type="ECO:0000313" key="3">
    <source>
        <dbReference type="EMBL" id="EKX50403.1"/>
    </source>
</evidence>
<evidence type="ECO:0000256" key="1">
    <source>
        <dbReference type="ARBA" id="ARBA00022801"/>
    </source>
</evidence>
<dbReference type="GO" id="GO:0005737">
    <property type="term" value="C:cytoplasm"/>
    <property type="evidence" value="ECO:0007669"/>
    <property type="project" value="TreeGrafter"/>
</dbReference>
<reference evidence="5" key="2">
    <citation type="submission" date="2012-11" db="EMBL/GenBank/DDBJ databases">
        <authorList>
            <person name="Kuo A."/>
            <person name="Curtis B.A."/>
            <person name="Tanifuji G."/>
            <person name="Burki F."/>
            <person name="Gruber A."/>
            <person name="Irimia M."/>
            <person name="Maruyama S."/>
            <person name="Arias M.C."/>
            <person name="Ball S.G."/>
            <person name="Gile G.H."/>
            <person name="Hirakawa Y."/>
            <person name="Hopkins J.F."/>
            <person name="Rensing S.A."/>
            <person name="Schmutz J."/>
            <person name="Symeonidi A."/>
            <person name="Elias M."/>
            <person name="Eveleigh R.J."/>
            <person name="Herman E.K."/>
            <person name="Klute M.J."/>
            <person name="Nakayama T."/>
            <person name="Obornik M."/>
            <person name="Reyes-Prieto A."/>
            <person name="Armbrust E.V."/>
            <person name="Aves S.J."/>
            <person name="Beiko R.G."/>
            <person name="Coutinho P."/>
            <person name="Dacks J.B."/>
            <person name="Durnford D.G."/>
            <person name="Fast N.M."/>
            <person name="Green B.R."/>
            <person name="Grisdale C."/>
            <person name="Hempe F."/>
            <person name="Henrissat B."/>
            <person name="Hoppner M.P."/>
            <person name="Ishida K.-I."/>
            <person name="Kim E."/>
            <person name="Koreny L."/>
            <person name="Kroth P.G."/>
            <person name="Liu Y."/>
            <person name="Malik S.-B."/>
            <person name="Maier U.G."/>
            <person name="McRose D."/>
            <person name="Mock T."/>
            <person name="Neilson J.A."/>
            <person name="Onodera N.T."/>
            <person name="Poole A.M."/>
            <person name="Pritham E.J."/>
            <person name="Richards T.A."/>
            <person name="Rocap G."/>
            <person name="Roy S.W."/>
            <person name="Sarai C."/>
            <person name="Schaack S."/>
            <person name="Shirato S."/>
            <person name="Slamovits C.H."/>
            <person name="Spencer D.F."/>
            <person name="Suzuki S."/>
            <person name="Worden A.Z."/>
            <person name="Zauner S."/>
            <person name="Barry K."/>
            <person name="Bell C."/>
            <person name="Bharti A.K."/>
            <person name="Crow J.A."/>
            <person name="Grimwood J."/>
            <person name="Kramer R."/>
            <person name="Lindquist E."/>
            <person name="Lucas S."/>
            <person name="Salamov A."/>
            <person name="McFadden G.I."/>
            <person name="Lane C.E."/>
            <person name="Keeling P.J."/>
            <person name="Gray M.W."/>
            <person name="Grigoriev I.V."/>
            <person name="Archibald J.M."/>
        </authorList>
    </citation>
    <scope>NUCLEOTIDE SEQUENCE</scope>
    <source>
        <strain evidence="5">CCMP2712</strain>
    </source>
</reference>
<dbReference type="KEGG" id="gtt:GUITHDRAFT_103636"/>
<dbReference type="GO" id="GO:0005634">
    <property type="term" value="C:nucleus"/>
    <property type="evidence" value="ECO:0007669"/>
    <property type="project" value="TreeGrafter"/>
</dbReference>
<dbReference type="GO" id="GO:0016787">
    <property type="term" value="F:hydrolase activity"/>
    <property type="evidence" value="ECO:0007669"/>
    <property type="project" value="UniProtKB-KW"/>
</dbReference>
<dbReference type="Gene3D" id="3.40.50.1820">
    <property type="entry name" value="alpha/beta hydrolase"/>
    <property type="match status" value="1"/>
</dbReference>
<dbReference type="RefSeq" id="XP_005837383.1">
    <property type="nucleotide sequence ID" value="XM_005837326.1"/>
</dbReference>
<dbReference type="InterPro" id="IPR029058">
    <property type="entry name" value="AB_hydrolase_fold"/>
</dbReference>
<dbReference type="EnsemblProtists" id="EKX50403">
    <property type="protein sequence ID" value="EKX50403"/>
    <property type="gene ID" value="GUITHDRAFT_103636"/>
</dbReference>
<reference evidence="3 5" key="1">
    <citation type="journal article" date="2012" name="Nature">
        <title>Algal genomes reveal evolutionary mosaicism and the fate of nucleomorphs.</title>
        <authorList>
            <consortium name="DOE Joint Genome Institute"/>
            <person name="Curtis B.A."/>
            <person name="Tanifuji G."/>
            <person name="Burki F."/>
            <person name="Gruber A."/>
            <person name="Irimia M."/>
            <person name="Maruyama S."/>
            <person name="Arias M.C."/>
            <person name="Ball S.G."/>
            <person name="Gile G.H."/>
            <person name="Hirakawa Y."/>
            <person name="Hopkins J.F."/>
            <person name="Kuo A."/>
            <person name="Rensing S.A."/>
            <person name="Schmutz J."/>
            <person name="Symeonidi A."/>
            <person name="Elias M."/>
            <person name="Eveleigh R.J."/>
            <person name="Herman E.K."/>
            <person name="Klute M.J."/>
            <person name="Nakayama T."/>
            <person name="Obornik M."/>
            <person name="Reyes-Prieto A."/>
            <person name="Armbrust E.V."/>
            <person name="Aves S.J."/>
            <person name="Beiko R.G."/>
            <person name="Coutinho P."/>
            <person name="Dacks J.B."/>
            <person name="Durnford D.G."/>
            <person name="Fast N.M."/>
            <person name="Green B.R."/>
            <person name="Grisdale C.J."/>
            <person name="Hempel F."/>
            <person name="Henrissat B."/>
            <person name="Hoppner M.P."/>
            <person name="Ishida K."/>
            <person name="Kim E."/>
            <person name="Koreny L."/>
            <person name="Kroth P.G."/>
            <person name="Liu Y."/>
            <person name="Malik S.B."/>
            <person name="Maier U.G."/>
            <person name="McRose D."/>
            <person name="Mock T."/>
            <person name="Neilson J.A."/>
            <person name="Onodera N.T."/>
            <person name="Poole A.M."/>
            <person name="Pritham E.J."/>
            <person name="Richards T.A."/>
            <person name="Rocap G."/>
            <person name="Roy S.W."/>
            <person name="Sarai C."/>
            <person name="Schaack S."/>
            <person name="Shirato S."/>
            <person name="Slamovits C.H."/>
            <person name="Spencer D.F."/>
            <person name="Suzuki S."/>
            <person name="Worden A.Z."/>
            <person name="Zauner S."/>
            <person name="Barry K."/>
            <person name="Bell C."/>
            <person name="Bharti A.K."/>
            <person name="Crow J.A."/>
            <person name="Grimwood J."/>
            <person name="Kramer R."/>
            <person name="Lindquist E."/>
            <person name="Lucas S."/>
            <person name="Salamov A."/>
            <person name="McFadden G.I."/>
            <person name="Lane C.E."/>
            <person name="Keeling P.J."/>
            <person name="Gray M.W."/>
            <person name="Grigoriev I.V."/>
            <person name="Archibald J.M."/>
        </authorList>
    </citation>
    <scope>NUCLEOTIDE SEQUENCE</scope>
    <source>
        <strain evidence="3 5">CCMP2712</strain>
    </source>
</reference>
<dbReference type="Proteomes" id="UP000011087">
    <property type="component" value="Unassembled WGS sequence"/>
</dbReference>
<organism evidence="3">
    <name type="scientific">Guillardia theta (strain CCMP2712)</name>
    <name type="common">Cryptophyte</name>
    <dbReference type="NCBI Taxonomy" id="905079"/>
    <lineage>
        <taxon>Eukaryota</taxon>
        <taxon>Cryptophyceae</taxon>
        <taxon>Pyrenomonadales</taxon>
        <taxon>Geminigeraceae</taxon>
        <taxon>Guillardia</taxon>
    </lineage>
</organism>
<sequence>MTLGEASRSSMHVTAHSANMRCCRPMRVMCVHGWRTSPSIMEFQTAELRKRLPGLEFHFMAGHMKESEACDPTIATLFEGPYYAHWGLHQSESEQTANIKKAVHDALEFIKKNGPFQCVIGFSQVKYED</sequence>
<dbReference type="OrthoDB" id="414698at2759"/>
<evidence type="ECO:0000313" key="4">
    <source>
        <dbReference type="EnsemblProtists" id="EKX50403"/>
    </source>
</evidence>
<dbReference type="InterPro" id="IPR050593">
    <property type="entry name" value="LovG"/>
</dbReference>
<dbReference type="AlphaFoldDB" id="L1JQP0"/>
<proteinExistence type="predicted"/>
<keyword evidence="5" id="KW-1185">Reference proteome</keyword>
<evidence type="ECO:0000259" key="2">
    <source>
        <dbReference type="Pfam" id="PF03959"/>
    </source>
</evidence>
<dbReference type="GeneID" id="17307194"/>
<evidence type="ECO:0000313" key="5">
    <source>
        <dbReference type="Proteomes" id="UP000011087"/>
    </source>
</evidence>